<evidence type="ECO:0000256" key="1">
    <source>
        <dbReference type="SAM" id="MobiDB-lite"/>
    </source>
</evidence>
<dbReference type="PANTHER" id="PTHR33112">
    <property type="entry name" value="DOMAIN PROTEIN, PUTATIVE-RELATED"/>
    <property type="match status" value="1"/>
</dbReference>
<dbReference type="Pfam" id="PF06985">
    <property type="entry name" value="HET"/>
    <property type="match status" value="1"/>
</dbReference>
<feature type="domain" description="Heterokaryon incompatibility" evidence="2">
    <location>
        <begin position="261"/>
        <end position="395"/>
    </location>
</feature>
<protein>
    <submittedName>
        <fullName evidence="3">Heterokaryon incompatibility protein-domain-containing protein</fullName>
    </submittedName>
</protein>
<reference evidence="3" key="2">
    <citation type="submission" date="2023-06" db="EMBL/GenBank/DDBJ databases">
        <authorList>
            <consortium name="Lawrence Berkeley National Laboratory"/>
            <person name="Haridas S."/>
            <person name="Hensen N."/>
            <person name="Bonometti L."/>
            <person name="Westerberg I."/>
            <person name="Brannstrom I.O."/>
            <person name="Guillou S."/>
            <person name="Cros-Aarteil S."/>
            <person name="Calhoun S."/>
            <person name="Kuo A."/>
            <person name="Mondo S."/>
            <person name="Pangilinan J."/>
            <person name="Riley R."/>
            <person name="LaButti K."/>
            <person name="Andreopoulos B."/>
            <person name="Lipzen A."/>
            <person name="Chen C."/>
            <person name="Yanf M."/>
            <person name="Daum C."/>
            <person name="Ng V."/>
            <person name="Clum A."/>
            <person name="Steindorff A."/>
            <person name="Ohm R."/>
            <person name="Martin F."/>
            <person name="Silar P."/>
            <person name="Natvig D."/>
            <person name="Lalanne C."/>
            <person name="Gautier V."/>
            <person name="Ament-velasquez S.L."/>
            <person name="Kruys A."/>
            <person name="Hutchinson M.I."/>
            <person name="Powell A.J."/>
            <person name="Barry K."/>
            <person name="Miller A.N."/>
            <person name="Grigoriev I.V."/>
            <person name="Debuchy R."/>
            <person name="Gladieux P."/>
            <person name="Thoren M.H."/>
            <person name="Johannesson H."/>
        </authorList>
    </citation>
    <scope>NUCLEOTIDE SEQUENCE</scope>
    <source>
        <strain evidence="3">CBS 232.78</strain>
    </source>
</reference>
<keyword evidence="4" id="KW-1185">Reference proteome</keyword>
<accession>A0AAE0P0L3</accession>
<evidence type="ECO:0000313" key="3">
    <source>
        <dbReference type="EMBL" id="KAK3391153.1"/>
    </source>
</evidence>
<reference evidence="3" key="1">
    <citation type="journal article" date="2023" name="Mol. Phylogenet. Evol.">
        <title>Genome-scale phylogeny and comparative genomics of the fungal order Sordariales.</title>
        <authorList>
            <person name="Hensen N."/>
            <person name="Bonometti L."/>
            <person name="Westerberg I."/>
            <person name="Brannstrom I.O."/>
            <person name="Guillou S."/>
            <person name="Cros-Aarteil S."/>
            <person name="Calhoun S."/>
            <person name="Haridas S."/>
            <person name="Kuo A."/>
            <person name="Mondo S."/>
            <person name="Pangilinan J."/>
            <person name="Riley R."/>
            <person name="LaButti K."/>
            <person name="Andreopoulos B."/>
            <person name="Lipzen A."/>
            <person name="Chen C."/>
            <person name="Yan M."/>
            <person name="Daum C."/>
            <person name="Ng V."/>
            <person name="Clum A."/>
            <person name="Steindorff A."/>
            <person name="Ohm R.A."/>
            <person name="Martin F."/>
            <person name="Silar P."/>
            <person name="Natvig D.O."/>
            <person name="Lalanne C."/>
            <person name="Gautier V."/>
            <person name="Ament-Velasquez S.L."/>
            <person name="Kruys A."/>
            <person name="Hutchinson M.I."/>
            <person name="Powell A.J."/>
            <person name="Barry K."/>
            <person name="Miller A.N."/>
            <person name="Grigoriev I.V."/>
            <person name="Debuchy R."/>
            <person name="Gladieux P."/>
            <person name="Hiltunen Thoren M."/>
            <person name="Johannesson H."/>
        </authorList>
    </citation>
    <scope>NUCLEOTIDE SEQUENCE</scope>
    <source>
        <strain evidence="3">CBS 232.78</strain>
    </source>
</reference>
<evidence type="ECO:0000259" key="2">
    <source>
        <dbReference type="Pfam" id="PF06985"/>
    </source>
</evidence>
<proteinExistence type="predicted"/>
<dbReference type="InterPro" id="IPR010730">
    <property type="entry name" value="HET"/>
</dbReference>
<gene>
    <name evidence="3" type="ORF">B0H63DRAFT_132736</name>
</gene>
<dbReference type="AlphaFoldDB" id="A0AAE0P0L3"/>
<comment type="caution">
    <text evidence="3">The sequence shown here is derived from an EMBL/GenBank/DDBJ whole genome shotgun (WGS) entry which is preliminary data.</text>
</comment>
<dbReference type="PANTHER" id="PTHR33112:SF16">
    <property type="entry name" value="HETEROKARYON INCOMPATIBILITY DOMAIN-CONTAINING PROTEIN"/>
    <property type="match status" value="1"/>
</dbReference>
<dbReference type="Proteomes" id="UP001285441">
    <property type="component" value="Unassembled WGS sequence"/>
</dbReference>
<dbReference type="EMBL" id="JAULSW010000002">
    <property type="protein sequence ID" value="KAK3391153.1"/>
    <property type="molecule type" value="Genomic_DNA"/>
</dbReference>
<name>A0AAE0P0L3_9PEZI</name>
<organism evidence="3 4">
    <name type="scientific">Podospora didyma</name>
    <dbReference type="NCBI Taxonomy" id="330526"/>
    <lineage>
        <taxon>Eukaryota</taxon>
        <taxon>Fungi</taxon>
        <taxon>Dikarya</taxon>
        <taxon>Ascomycota</taxon>
        <taxon>Pezizomycotina</taxon>
        <taxon>Sordariomycetes</taxon>
        <taxon>Sordariomycetidae</taxon>
        <taxon>Sordariales</taxon>
        <taxon>Podosporaceae</taxon>
        <taxon>Podospora</taxon>
    </lineage>
</organism>
<feature type="region of interest" description="Disordered" evidence="1">
    <location>
        <begin position="615"/>
        <end position="634"/>
    </location>
</feature>
<sequence length="780" mass="88468">MAEQHSLLCLKCRGSGHNVSQCKRGAWQPELSWAFSEERKSMALGSVSTGTDGSVVCSRCESLDLIGLLQSRPPWNSQSELAEALDEETTESTNGSIRSLGKTGSVSFWADCDVCRCLFAITPNPSSEEQEVLLLPDWTICRVAGELGAKADAPEKRDYATCLLSVLRPSSISLPTSVVSHRGDALCLVESDLTQQRTLGGRQIHPHHEMNAGTVLGWIRSCAERHDESCAPVPTRELDAVRLIDVESRQVVRYPGPDCEYVALSYVWGNVTQDRYKLGDRLKELPRTLEDALAFTKRLGRRYLWADSVCIDQSDDDDKADQINRMWSIYRAAYVTVIALSGTSAHSGLSRFSRPDCYPQLRCRIEGKTLVSLMPTLSQQIWVTPWGRRAWTFQEGLLSPRCLYISDHQIYFDCSSMQCCESLDESRSWAHSLTPSSNPTEEGFVTWMLRQAGAGALRIPLDWPSRRLEHWGEKLNLYSYRTMRYAEDAIRAFAGVLQRLETIYPRGFFWGLPIEDFDWALLWRSQVPPTRREGFPTWSWAGWQGPLFFGQPIDVKKTRQTPTYLEISGYHRSGQLKQIFATRCDDTLATSSSHDTGGGLRVILRNDPIEKASRETLPEQESGGGPDHQHPSAEKEGHLSVTAVFLHLKPDFRTPRTRTYQAGQLATFPFRVREVQCYIRIMSTDRCIPGRWDAAGDDDDRWVPDHESPEEQEEWVCMLVARDHMQGFVMHHLMLVKMRKSVDSGEEVAERATVFELLVPLEDLDILEHFMPRKRRMILA</sequence>
<evidence type="ECO:0000313" key="4">
    <source>
        <dbReference type="Proteomes" id="UP001285441"/>
    </source>
</evidence>